<dbReference type="HOGENOM" id="CLU_1672128_0_0_1"/>
<feature type="signal peptide" evidence="1">
    <location>
        <begin position="1"/>
        <end position="25"/>
    </location>
</feature>
<accession>A0A0E0JV84</accession>
<evidence type="ECO:0000313" key="2">
    <source>
        <dbReference type="EnsemblPlants" id="OPUNC02G02190.1"/>
    </source>
</evidence>
<name>A0A0E0JV84_ORYPU</name>
<sequence length="158" mass="16915">MAMPSQFMLLVPISLGYTWWLPSHGIRSQPRRSPAHWGKGDKHRPRSFLGPSCYGWTRTAAAGLIIAAARAALPLRSFVILHAAVAADVGGTVSWHNVAAVAEDHDVLRRCVQAGCRPTSTMTAFELLGTYTTTGLSFCLGQNTASSLSPAICKSYAS</sequence>
<dbReference type="EnsemblPlants" id="OPUNC02G02190.1">
    <property type="protein sequence ID" value="OPUNC02G02190.1"/>
    <property type="gene ID" value="OPUNC02G02190"/>
</dbReference>
<reference evidence="2" key="1">
    <citation type="submission" date="2015-04" db="UniProtKB">
        <authorList>
            <consortium name="EnsemblPlants"/>
        </authorList>
    </citation>
    <scope>IDENTIFICATION</scope>
</reference>
<dbReference type="AlphaFoldDB" id="A0A0E0JV84"/>
<protein>
    <recommendedName>
        <fullName evidence="4">Secreted protein</fullName>
    </recommendedName>
</protein>
<keyword evidence="3" id="KW-1185">Reference proteome</keyword>
<proteinExistence type="predicted"/>
<dbReference type="Gramene" id="OPUNC02G02190.1">
    <property type="protein sequence ID" value="OPUNC02G02190.1"/>
    <property type="gene ID" value="OPUNC02G02190"/>
</dbReference>
<keyword evidence="1" id="KW-0732">Signal</keyword>
<feature type="chain" id="PRO_5002364576" description="Secreted protein" evidence="1">
    <location>
        <begin position="26"/>
        <end position="158"/>
    </location>
</feature>
<evidence type="ECO:0000256" key="1">
    <source>
        <dbReference type="SAM" id="SignalP"/>
    </source>
</evidence>
<reference evidence="2" key="2">
    <citation type="submission" date="2018-05" db="EMBL/GenBank/DDBJ databases">
        <title>OpunRS2 (Oryza punctata Reference Sequence Version 2).</title>
        <authorList>
            <person name="Zhang J."/>
            <person name="Kudrna D."/>
            <person name="Lee S."/>
            <person name="Talag J."/>
            <person name="Welchert J."/>
            <person name="Wing R.A."/>
        </authorList>
    </citation>
    <scope>NUCLEOTIDE SEQUENCE [LARGE SCALE GENOMIC DNA]</scope>
</reference>
<organism evidence="2">
    <name type="scientific">Oryza punctata</name>
    <name type="common">Red rice</name>
    <dbReference type="NCBI Taxonomy" id="4537"/>
    <lineage>
        <taxon>Eukaryota</taxon>
        <taxon>Viridiplantae</taxon>
        <taxon>Streptophyta</taxon>
        <taxon>Embryophyta</taxon>
        <taxon>Tracheophyta</taxon>
        <taxon>Spermatophyta</taxon>
        <taxon>Magnoliopsida</taxon>
        <taxon>Liliopsida</taxon>
        <taxon>Poales</taxon>
        <taxon>Poaceae</taxon>
        <taxon>BOP clade</taxon>
        <taxon>Oryzoideae</taxon>
        <taxon>Oryzeae</taxon>
        <taxon>Oryzinae</taxon>
        <taxon>Oryza</taxon>
    </lineage>
</organism>
<evidence type="ECO:0000313" key="3">
    <source>
        <dbReference type="Proteomes" id="UP000026962"/>
    </source>
</evidence>
<evidence type="ECO:0008006" key="4">
    <source>
        <dbReference type="Google" id="ProtNLM"/>
    </source>
</evidence>
<dbReference type="Proteomes" id="UP000026962">
    <property type="component" value="Chromosome 2"/>
</dbReference>